<organism evidence="1 2">
    <name type="scientific">Photorhabdus laumondii subsp. laumondii</name>
    <name type="common">Photorhabdus luminescens subsp. laumondii</name>
    <dbReference type="NCBI Taxonomy" id="141679"/>
    <lineage>
        <taxon>Bacteria</taxon>
        <taxon>Pseudomonadati</taxon>
        <taxon>Pseudomonadota</taxon>
        <taxon>Gammaproteobacteria</taxon>
        <taxon>Enterobacterales</taxon>
        <taxon>Morganellaceae</taxon>
        <taxon>Photorhabdus</taxon>
    </lineage>
</organism>
<accession>A0A6L9JKE1</accession>
<name>A0A6L9JKE1_PHOLM</name>
<dbReference type="AlphaFoldDB" id="A0A6L9JKE1"/>
<comment type="caution">
    <text evidence="1">The sequence shown here is derived from an EMBL/GenBank/DDBJ whole genome shotgun (WGS) entry which is preliminary data.</text>
</comment>
<dbReference type="Proteomes" id="UP000479300">
    <property type="component" value="Unassembled WGS sequence"/>
</dbReference>
<protein>
    <submittedName>
        <fullName evidence="1">Uncharacterized protein</fullName>
    </submittedName>
</protein>
<reference evidence="1 2" key="1">
    <citation type="submission" date="2019-12" db="EMBL/GenBank/DDBJ databases">
        <title>Engineering Photorhabdus to improve their lethality against agricultural pests.</title>
        <authorList>
            <person name="Machado R.A.R."/>
        </authorList>
    </citation>
    <scope>NUCLEOTIDE SEQUENCE [LARGE SCALE GENOMIC DNA]</scope>
    <source>
        <strain evidence="1 2">EN01</strain>
    </source>
</reference>
<dbReference type="EMBL" id="WSFA01000008">
    <property type="protein sequence ID" value="NDL38146.1"/>
    <property type="molecule type" value="Genomic_DNA"/>
</dbReference>
<evidence type="ECO:0000313" key="1">
    <source>
        <dbReference type="EMBL" id="NDL38146.1"/>
    </source>
</evidence>
<dbReference type="RefSeq" id="WP_041380271.1">
    <property type="nucleotide sequence ID" value="NZ_CAWMTZ010000113.1"/>
</dbReference>
<dbReference type="GeneID" id="48849786"/>
<sequence>MTIAQKLEQKAFQEGYQEACRKACRKAYREAYREGYRKGLQIGRKLALVKIVYAMIDNGIDHETIIKIIVMSRNKIEQIAD</sequence>
<evidence type="ECO:0000313" key="2">
    <source>
        <dbReference type="Proteomes" id="UP000479300"/>
    </source>
</evidence>
<gene>
    <name evidence="1" type="ORF">GPY51_04955</name>
</gene>
<proteinExistence type="predicted"/>